<feature type="region of interest" description="Disordered" evidence="1">
    <location>
        <begin position="153"/>
        <end position="206"/>
    </location>
</feature>
<keyword evidence="3" id="KW-1185">Reference proteome</keyword>
<dbReference type="KEGG" id="samy:DB32_008195"/>
<name>A0A0F6W9V5_9BACT</name>
<proteinExistence type="predicted"/>
<dbReference type="STRING" id="927083.DB32_008195"/>
<accession>A0A0F6W9V5</accession>
<dbReference type="EMBL" id="CP011125">
    <property type="protein sequence ID" value="AKF11046.1"/>
    <property type="molecule type" value="Genomic_DNA"/>
</dbReference>
<gene>
    <name evidence="2" type="ORF">DB32_008195</name>
</gene>
<dbReference type="Proteomes" id="UP000034883">
    <property type="component" value="Chromosome"/>
</dbReference>
<evidence type="ECO:0000313" key="3">
    <source>
        <dbReference type="Proteomes" id="UP000034883"/>
    </source>
</evidence>
<reference evidence="2 3" key="1">
    <citation type="submission" date="2015-03" db="EMBL/GenBank/DDBJ databases">
        <title>Genome assembly of Sandaracinus amylolyticus DSM 53668.</title>
        <authorList>
            <person name="Sharma G."/>
            <person name="Subramanian S."/>
        </authorList>
    </citation>
    <scope>NUCLEOTIDE SEQUENCE [LARGE SCALE GENOMIC DNA]</scope>
    <source>
        <strain evidence="2 3">DSM 53668</strain>
    </source>
</reference>
<evidence type="ECO:0000256" key="1">
    <source>
        <dbReference type="SAM" id="MobiDB-lite"/>
    </source>
</evidence>
<dbReference type="AlphaFoldDB" id="A0A0F6W9V5"/>
<organism evidence="2 3">
    <name type="scientific">Sandaracinus amylolyticus</name>
    <dbReference type="NCBI Taxonomy" id="927083"/>
    <lineage>
        <taxon>Bacteria</taxon>
        <taxon>Pseudomonadati</taxon>
        <taxon>Myxococcota</taxon>
        <taxon>Polyangia</taxon>
        <taxon>Polyangiales</taxon>
        <taxon>Sandaracinaceae</taxon>
        <taxon>Sandaracinus</taxon>
    </lineage>
</organism>
<protein>
    <submittedName>
        <fullName evidence="2">Uncharacterized protein</fullName>
    </submittedName>
</protein>
<sequence>MEVSMQSLWDAIGRRREDAVARGSAYVRDHVIVRRTRETGAQLLGRAEREAAKLQTTIASRRGVLNGKPIEKLERRVLSRIESVLERVGLQLRDRIQRLTPGSKLGAIEPETTQQPEDATLVDESEARAEAKARAAARAPKKKRIRVAIEDAATPSTSVSVAPDEPEAPVRKTSNGHAAPKRVSKPLATKPERPAARRGTKAAAAAKASTRWVGKAAEVEVEQLSELSAKALLARIPELDEASCRALLAREKEGKKRKTIVDALAARLPS</sequence>
<evidence type="ECO:0000313" key="2">
    <source>
        <dbReference type="EMBL" id="AKF11046.1"/>
    </source>
</evidence>